<evidence type="ECO:0000313" key="5">
    <source>
        <dbReference type="Proteomes" id="UP000186074"/>
    </source>
</evidence>
<dbReference type="SUPFAM" id="SSF53756">
    <property type="entry name" value="UDP-Glycosyltransferase/glycogen phosphorylase"/>
    <property type="match status" value="1"/>
</dbReference>
<dbReference type="Pfam" id="PF09314">
    <property type="entry name" value="DUF1972"/>
    <property type="match status" value="1"/>
</dbReference>
<evidence type="ECO:0000259" key="2">
    <source>
        <dbReference type="Pfam" id="PF00534"/>
    </source>
</evidence>
<gene>
    <name evidence="4" type="ORF">LPB137_10420</name>
</gene>
<dbReference type="PANTHER" id="PTHR46401">
    <property type="entry name" value="GLYCOSYLTRANSFERASE WBBK-RELATED"/>
    <property type="match status" value="1"/>
</dbReference>
<keyword evidence="1 4" id="KW-0808">Transferase</keyword>
<feature type="domain" description="DUF1972" evidence="3">
    <location>
        <begin position="4"/>
        <end position="175"/>
    </location>
</feature>
<dbReference type="InterPro" id="IPR015393">
    <property type="entry name" value="DUF1972"/>
</dbReference>
<evidence type="ECO:0000313" key="4">
    <source>
        <dbReference type="EMBL" id="APW66229.1"/>
    </source>
</evidence>
<accession>A0A1P8KP12</accession>
<dbReference type="EMBL" id="CP019070">
    <property type="protein sequence ID" value="APW66229.1"/>
    <property type="molecule type" value="Genomic_DNA"/>
</dbReference>
<proteinExistence type="predicted"/>
<dbReference type="OrthoDB" id="5490278at2"/>
<reference evidence="4 5" key="1">
    <citation type="submission" date="2017-01" db="EMBL/GenBank/DDBJ databases">
        <title>Genome sequencing of Arcobacter sp. LPB0137.</title>
        <authorList>
            <person name="Lee G.-W."/>
            <person name="Yi H."/>
        </authorList>
    </citation>
    <scope>NUCLEOTIDE SEQUENCE [LARGE SCALE GENOMIC DNA]</scope>
    <source>
        <strain evidence="4 5">LPB0137</strain>
    </source>
</reference>
<organism evidence="4 5">
    <name type="scientific">Poseidonibacter parvus</name>
    <dbReference type="NCBI Taxonomy" id="1850254"/>
    <lineage>
        <taxon>Bacteria</taxon>
        <taxon>Pseudomonadati</taxon>
        <taxon>Campylobacterota</taxon>
        <taxon>Epsilonproteobacteria</taxon>
        <taxon>Campylobacterales</taxon>
        <taxon>Arcobacteraceae</taxon>
        <taxon>Poseidonibacter</taxon>
    </lineage>
</organism>
<name>A0A1P8KP12_9BACT</name>
<protein>
    <submittedName>
        <fullName evidence="4">Glycosyl transferase</fullName>
    </submittedName>
</protein>
<dbReference type="Pfam" id="PF00534">
    <property type="entry name" value="Glycos_transf_1"/>
    <property type="match status" value="1"/>
</dbReference>
<dbReference type="Proteomes" id="UP000186074">
    <property type="component" value="Chromosome"/>
</dbReference>
<dbReference type="RefSeq" id="WP_076087753.1">
    <property type="nucleotide sequence ID" value="NZ_CP019070.1"/>
</dbReference>
<evidence type="ECO:0000259" key="3">
    <source>
        <dbReference type="Pfam" id="PF09314"/>
    </source>
</evidence>
<feature type="domain" description="Glycosyl transferase family 1" evidence="2">
    <location>
        <begin position="185"/>
        <end position="311"/>
    </location>
</feature>
<dbReference type="GO" id="GO:0016757">
    <property type="term" value="F:glycosyltransferase activity"/>
    <property type="evidence" value="ECO:0007669"/>
    <property type="project" value="InterPro"/>
</dbReference>
<dbReference type="KEGG" id="alp:LPB137_10420"/>
<dbReference type="InterPro" id="IPR001296">
    <property type="entry name" value="Glyco_trans_1"/>
</dbReference>
<keyword evidence="5" id="KW-1185">Reference proteome</keyword>
<dbReference type="STRING" id="1850254.LPB137_10420"/>
<evidence type="ECO:0000256" key="1">
    <source>
        <dbReference type="ARBA" id="ARBA00022679"/>
    </source>
</evidence>
<dbReference type="PANTHER" id="PTHR46401:SF2">
    <property type="entry name" value="GLYCOSYLTRANSFERASE WBBK-RELATED"/>
    <property type="match status" value="1"/>
</dbReference>
<sequence>MNKKKLSIIGTVGIPAKYGGFETLAEYLTKDLNKEYDITVFCSSKSYPEKLDSYNNCKLEYINLNANGAQSIPYDIVSLIKSLKFADTILILGVSGCIFLPFLRLFNKKIRIVTNIDGLEWKRDKWNKYTKSFLKFSEKLATKYSDVVVADNKVIQNYVRDEYKVESELIAYGADHVNKVEISTELKEKYTFLNDKYAFTVCRIEPENNIHIILEAVSKNENLTFVIIGNWDASDYGKDLKEKYSSFTNINILDPIYNQTILDQFRSNCYVYLHGHSAGGTNPSLVEAMYLGLPILAFAVEYNKETTQHKALYFNSSIELIKLLNNINDTKLIDLSKDMKTIAEENYNWNLISQKYSSLF</sequence>
<dbReference type="AlphaFoldDB" id="A0A1P8KP12"/>
<dbReference type="Gene3D" id="3.40.50.2000">
    <property type="entry name" value="Glycogen Phosphorylase B"/>
    <property type="match status" value="2"/>
</dbReference>